<feature type="region of interest" description="Disordered" evidence="1">
    <location>
        <begin position="226"/>
        <end position="259"/>
    </location>
</feature>
<dbReference type="InParanoid" id="A0A165H5Q8"/>
<gene>
    <name evidence="2" type="ORF">LAESUDRAFT_754940</name>
</gene>
<keyword evidence="3" id="KW-1185">Reference proteome</keyword>
<dbReference type="AlphaFoldDB" id="A0A165H5Q8"/>
<feature type="compositionally biased region" description="Basic and acidic residues" evidence="1">
    <location>
        <begin position="236"/>
        <end position="249"/>
    </location>
</feature>
<dbReference type="RefSeq" id="XP_040769018.1">
    <property type="nucleotide sequence ID" value="XM_040911968.1"/>
</dbReference>
<dbReference type="GeneID" id="63828996"/>
<protein>
    <submittedName>
        <fullName evidence="2">Uncharacterized protein</fullName>
    </submittedName>
</protein>
<evidence type="ECO:0000313" key="3">
    <source>
        <dbReference type="Proteomes" id="UP000076871"/>
    </source>
</evidence>
<reference evidence="2 3" key="1">
    <citation type="journal article" date="2016" name="Mol. Biol. Evol.">
        <title>Comparative Genomics of Early-Diverging Mushroom-Forming Fungi Provides Insights into the Origins of Lignocellulose Decay Capabilities.</title>
        <authorList>
            <person name="Nagy L.G."/>
            <person name="Riley R."/>
            <person name="Tritt A."/>
            <person name="Adam C."/>
            <person name="Daum C."/>
            <person name="Floudas D."/>
            <person name="Sun H."/>
            <person name="Yadav J.S."/>
            <person name="Pangilinan J."/>
            <person name="Larsson K.H."/>
            <person name="Matsuura K."/>
            <person name="Barry K."/>
            <person name="Labutti K."/>
            <person name="Kuo R."/>
            <person name="Ohm R.A."/>
            <person name="Bhattacharya S.S."/>
            <person name="Shirouzu T."/>
            <person name="Yoshinaga Y."/>
            <person name="Martin F.M."/>
            <person name="Grigoriev I.V."/>
            <person name="Hibbett D.S."/>
        </authorList>
    </citation>
    <scope>NUCLEOTIDE SEQUENCE [LARGE SCALE GENOMIC DNA]</scope>
    <source>
        <strain evidence="2 3">93-53</strain>
    </source>
</reference>
<evidence type="ECO:0000313" key="2">
    <source>
        <dbReference type="EMBL" id="KZT11278.1"/>
    </source>
</evidence>
<dbReference type="EMBL" id="KV427607">
    <property type="protein sequence ID" value="KZT11278.1"/>
    <property type="molecule type" value="Genomic_DNA"/>
</dbReference>
<sequence>MSLVPPPRLLGPFVSIADTSALGDAVLRCIHQLDTLAVRPPCAEAPFAEWEAWCHELAGSYAMLGSLHTPAIRDVWLSVLDWVGVTANPAWSTLWGDFVPAGFLFTSLGARSRFEDIINAILAGTLTCEKAQMQVASQLLTFTTNHTIVDRRDQSFLGFTRPLLVGWDVALSVLTASLFMPFPVALPSLAATAPSIPAGKTCVADTPMQEDFDLIEVSRDQVESEREFNATVEGAKSAKEARGLKRPSEESTPGPSPRARVEGAQAFLDYLDNIGGTSVQQYYAQFGKPWGIAHCTSCEDESSCIVMPPGKACLCCCMSKKGCLLNTDAGVGLPAVLHQFVDLHTVLTVIQGGFNTSAIPPAILGEIADRKRIQLACDMQLAYACFLELESLVINTKTLGGPVAAVSSPVTSGSTEPIL</sequence>
<accession>A0A165H5Q8</accession>
<proteinExistence type="predicted"/>
<name>A0A165H5Q8_9APHY</name>
<evidence type="ECO:0000256" key="1">
    <source>
        <dbReference type="SAM" id="MobiDB-lite"/>
    </source>
</evidence>
<organism evidence="2 3">
    <name type="scientific">Laetiporus sulphureus 93-53</name>
    <dbReference type="NCBI Taxonomy" id="1314785"/>
    <lineage>
        <taxon>Eukaryota</taxon>
        <taxon>Fungi</taxon>
        <taxon>Dikarya</taxon>
        <taxon>Basidiomycota</taxon>
        <taxon>Agaricomycotina</taxon>
        <taxon>Agaricomycetes</taxon>
        <taxon>Polyporales</taxon>
        <taxon>Laetiporus</taxon>
    </lineage>
</organism>
<dbReference type="Proteomes" id="UP000076871">
    <property type="component" value="Unassembled WGS sequence"/>
</dbReference>